<sequence length="125" mass="14032">MTTPNSDIELEGNTAFLPPPAPSYRYVITLKNERLTIWMEDFASKQQWYKGNLDQADYAMSDSTLSDASMSDISRFSTSCTAVDWTRTMADERCQQKMMEAFSSPVAPEVPFVLGSVVGREKTLV</sequence>
<dbReference type="AlphaFoldDB" id="A0A8T1VR66"/>
<accession>A0A8T1VR66</accession>
<proteinExistence type="predicted"/>
<name>A0A8T1VR66_9STRA</name>
<organism evidence="1 2">
    <name type="scientific">Phytophthora pseudosyringae</name>
    <dbReference type="NCBI Taxonomy" id="221518"/>
    <lineage>
        <taxon>Eukaryota</taxon>
        <taxon>Sar</taxon>
        <taxon>Stramenopiles</taxon>
        <taxon>Oomycota</taxon>
        <taxon>Peronosporomycetes</taxon>
        <taxon>Peronosporales</taxon>
        <taxon>Peronosporaceae</taxon>
        <taxon>Phytophthora</taxon>
    </lineage>
</organism>
<gene>
    <name evidence="1" type="ORF">PHYPSEUDO_003686</name>
</gene>
<comment type="caution">
    <text evidence="1">The sequence shown here is derived from an EMBL/GenBank/DDBJ whole genome shotgun (WGS) entry which is preliminary data.</text>
</comment>
<evidence type="ECO:0000313" key="1">
    <source>
        <dbReference type="EMBL" id="KAG7383446.1"/>
    </source>
</evidence>
<dbReference type="Proteomes" id="UP000694044">
    <property type="component" value="Unassembled WGS sequence"/>
</dbReference>
<keyword evidence="2" id="KW-1185">Reference proteome</keyword>
<protein>
    <submittedName>
        <fullName evidence="1">Uncharacterized protein</fullName>
    </submittedName>
</protein>
<reference evidence="1" key="1">
    <citation type="submission" date="2021-02" db="EMBL/GenBank/DDBJ databases">
        <authorList>
            <person name="Palmer J.M."/>
        </authorList>
    </citation>
    <scope>NUCLEOTIDE SEQUENCE</scope>
    <source>
        <strain evidence="1">SCRP734</strain>
    </source>
</reference>
<dbReference type="OrthoDB" id="126844at2759"/>
<dbReference type="EMBL" id="JAGDFM010000177">
    <property type="protein sequence ID" value="KAG7383446.1"/>
    <property type="molecule type" value="Genomic_DNA"/>
</dbReference>
<evidence type="ECO:0000313" key="2">
    <source>
        <dbReference type="Proteomes" id="UP000694044"/>
    </source>
</evidence>